<evidence type="ECO:0000313" key="2">
    <source>
        <dbReference type="Proteomes" id="UP001059663"/>
    </source>
</evidence>
<proteinExistence type="predicted"/>
<gene>
    <name evidence="1" type="ORF">LP422_00045</name>
</gene>
<protein>
    <submittedName>
        <fullName evidence="1">Helix-turn-helix domain-containing protein</fullName>
    </submittedName>
</protein>
<organism evidence="1 2">
    <name type="scientific">Janibacter limosus</name>
    <dbReference type="NCBI Taxonomy" id="53458"/>
    <lineage>
        <taxon>Bacteria</taxon>
        <taxon>Bacillati</taxon>
        <taxon>Actinomycetota</taxon>
        <taxon>Actinomycetes</taxon>
        <taxon>Micrococcales</taxon>
        <taxon>Intrasporangiaceae</taxon>
        <taxon>Janibacter</taxon>
    </lineage>
</organism>
<name>A0AC61U4C0_9MICO</name>
<dbReference type="EMBL" id="CP087977">
    <property type="protein sequence ID" value="UUZ44857.1"/>
    <property type="molecule type" value="Genomic_DNA"/>
</dbReference>
<evidence type="ECO:0000313" key="1">
    <source>
        <dbReference type="EMBL" id="UUZ44857.1"/>
    </source>
</evidence>
<reference evidence="1" key="1">
    <citation type="submission" date="2021-11" db="EMBL/GenBank/DDBJ databases">
        <title>Study of the species diversity of bacterial strains isolated from a unique natural object - Shulgan-Tash cave (Bashkiria).</title>
        <authorList>
            <person name="Sazanova A.L."/>
            <person name="Chirak E.R."/>
            <person name="Safronova V.I."/>
        </authorList>
    </citation>
    <scope>NUCLEOTIDE SEQUENCE</scope>
    <source>
        <strain evidence="1">P1</strain>
    </source>
</reference>
<sequence length="307" mass="34049">MSEFRGLPGSTGSFADTLRRAIEQRGLSLERIQAHLDDRGVAVSVATLSYWKTGRSQPGRRTSLATVEHLETVLRIDPGGLTGSPATTRGRARRTPLPEIDSLWEEPSSGAILNRLDTRWDADLDRVMLHDRLLLGKDRRYRSLIVRQALRARRDGPDHRVLLHQMDDTTVPLPRPDVVRGASLGRLESDEAGGVPGAELHFCQPLRRGETVIVEYELTREGGGPADTCCTRKLRTPLRELLLEVEFEPSTHPTRILSFSGDRESTVPPDVEHRATVVHTDNAPGPTGLRWSWDESPGSVEPTSVNC</sequence>
<dbReference type="Proteomes" id="UP001059663">
    <property type="component" value="Chromosome"/>
</dbReference>
<accession>A0AC61U4C0</accession>